<evidence type="ECO:0000256" key="1">
    <source>
        <dbReference type="SAM" id="Phobius"/>
    </source>
</evidence>
<evidence type="ECO:0000313" key="4">
    <source>
        <dbReference type="EMBL" id="HAG1013439.1"/>
    </source>
</evidence>
<dbReference type="EMBL" id="DAAXHB010000003">
    <property type="protein sequence ID" value="HAG0974628.1"/>
    <property type="molecule type" value="Genomic_DNA"/>
</dbReference>
<feature type="transmembrane region" description="Helical" evidence="1">
    <location>
        <begin position="81"/>
        <end position="101"/>
    </location>
</feature>
<feature type="transmembrane region" description="Helical" evidence="1">
    <location>
        <begin position="45"/>
        <end position="69"/>
    </location>
</feature>
<reference evidence="2" key="2">
    <citation type="submission" date="2020-02" db="EMBL/GenBank/DDBJ databases">
        <authorList>
            <consortium name="NCBI Pathogen Detection Project"/>
        </authorList>
    </citation>
    <scope>NUCLEOTIDE SEQUENCE</scope>
    <source>
        <strain evidence="3">MA.05ba 992-b</strain>
        <strain evidence="2">MA.AU229 st54</strain>
        <strain evidence="4">MA.CK_08/00001351</strain>
    </source>
</reference>
<dbReference type="EMBL" id="DAAXHH010000014">
    <property type="protein sequence ID" value="HAG1013439.1"/>
    <property type="molecule type" value="Genomic_DNA"/>
</dbReference>
<comment type="caution">
    <text evidence="2">The sequence shown here is derived from an EMBL/GenBank/DDBJ whole genome shotgun (WGS) entry which is preliminary data.</text>
</comment>
<protein>
    <submittedName>
        <fullName evidence="2">Uncharacterized protein</fullName>
    </submittedName>
</protein>
<sequence length="117" mass="13818">MIQGIIKCTWLGLSIFILFFCMYRLMELDDNYIIELIGYMSLGMFVISFPCGFVPMILWFLISVILESFSPMFRGFMFSRYIDLFFIWGTFWLAGFFQWFYLFPKIIRAAGQGGNVV</sequence>
<evidence type="ECO:0000313" key="2">
    <source>
        <dbReference type="EMBL" id="HAF8381065.1"/>
    </source>
</evidence>
<keyword evidence="1" id="KW-1133">Transmembrane helix</keyword>
<reference evidence="2" key="1">
    <citation type="journal article" date="2018" name="Genome Biol.">
        <title>SKESA: strategic k-mer extension for scrupulous assemblies.</title>
        <authorList>
            <person name="Souvorov A."/>
            <person name="Agarwala R."/>
            <person name="Lipman D.J."/>
        </authorList>
    </citation>
    <scope>NUCLEOTIDE SEQUENCE</scope>
    <source>
        <strain evidence="3">MA.05ba 992-b</strain>
        <strain evidence="2">MA.AU229 st54</strain>
        <strain evidence="4">MA.CK_08/00001351</strain>
    </source>
</reference>
<evidence type="ECO:0000313" key="3">
    <source>
        <dbReference type="EMBL" id="HAG0974628.1"/>
    </source>
</evidence>
<gene>
    <name evidence="2" type="ORF">G5T58_001142</name>
    <name evidence="4" type="ORF">G8O36_003966</name>
    <name evidence="3" type="ORF">G8R26_001522</name>
</gene>
<name>A0A753VWC6_SALER</name>
<accession>A0A753VWC6</accession>
<keyword evidence="1" id="KW-0812">Transmembrane</keyword>
<organism evidence="2">
    <name type="scientific">Salmonella enterica</name>
    <name type="common">Salmonella choleraesuis</name>
    <dbReference type="NCBI Taxonomy" id="28901"/>
    <lineage>
        <taxon>Bacteria</taxon>
        <taxon>Pseudomonadati</taxon>
        <taxon>Pseudomonadota</taxon>
        <taxon>Gammaproteobacteria</taxon>
        <taxon>Enterobacterales</taxon>
        <taxon>Enterobacteriaceae</taxon>
        <taxon>Salmonella</taxon>
    </lineage>
</organism>
<keyword evidence="1" id="KW-0472">Membrane</keyword>
<dbReference type="AlphaFoldDB" id="A0A753VWC6"/>
<dbReference type="EMBL" id="DAAWLL010000002">
    <property type="protein sequence ID" value="HAF8381065.1"/>
    <property type="molecule type" value="Genomic_DNA"/>
</dbReference>
<feature type="transmembrane region" description="Helical" evidence="1">
    <location>
        <begin position="7"/>
        <end position="25"/>
    </location>
</feature>
<proteinExistence type="predicted"/>